<evidence type="ECO:0000256" key="6">
    <source>
        <dbReference type="SAM" id="Phobius"/>
    </source>
</evidence>
<dbReference type="GO" id="GO:0043005">
    <property type="term" value="C:neuron projection"/>
    <property type="evidence" value="ECO:0000318"/>
    <property type="project" value="GO_Central"/>
</dbReference>
<dbReference type="GO" id="GO:0034220">
    <property type="term" value="P:monoatomic ion transmembrane transport"/>
    <property type="evidence" value="ECO:0000318"/>
    <property type="project" value="GO_Central"/>
</dbReference>
<keyword evidence="10" id="KW-1185">Reference proteome</keyword>
<name>A0A2K3CP75_CHLRE</name>
<dbReference type="GO" id="GO:0030594">
    <property type="term" value="F:neurotransmitter receptor activity"/>
    <property type="evidence" value="ECO:0000318"/>
    <property type="project" value="GO_Central"/>
</dbReference>
<feature type="transmembrane region" description="Helical" evidence="6">
    <location>
        <begin position="402"/>
        <end position="423"/>
    </location>
</feature>
<dbReference type="InterPro" id="IPR036734">
    <property type="entry name" value="Neur_chan_lig-bd_sf"/>
</dbReference>
<dbReference type="AlphaFoldDB" id="A0A2K3CP75"/>
<keyword evidence="2 6" id="KW-0812">Transmembrane</keyword>
<dbReference type="InterPro" id="IPR006201">
    <property type="entry name" value="Neur_channel"/>
</dbReference>
<feature type="transmembrane region" description="Helical" evidence="6">
    <location>
        <begin position="26"/>
        <end position="47"/>
    </location>
</feature>
<feature type="compositionally biased region" description="Low complexity" evidence="5">
    <location>
        <begin position="546"/>
        <end position="561"/>
    </location>
</feature>
<feature type="domain" description="Neurotransmitter-gated ion-channel transmembrane" evidence="8">
    <location>
        <begin position="350"/>
        <end position="429"/>
    </location>
</feature>
<evidence type="ECO:0000256" key="5">
    <source>
        <dbReference type="SAM" id="MobiDB-lite"/>
    </source>
</evidence>
<evidence type="ECO:0000256" key="1">
    <source>
        <dbReference type="ARBA" id="ARBA00004141"/>
    </source>
</evidence>
<dbReference type="ExpressionAtlas" id="A0A2K3CP75">
    <property type="expression patterns" value="baseline"/>
</dbReference>
<dbReference type="PANTHER" id="PTHR18945">
    <property type="entry name" value="NEUROTRANSMITTER GATED ION CHANNEL"/>
    <property type="match status" value="1"/>
</dbReference>
<feature type="transmembrane region" description="Helical" evidence="6">
    <location>
        <begin position="755"/>
        <end position="774"/>
    </location>
</feature>
<dbReference type="InterPro" id="IPR036719">
    <property type="entry name" value="Neuro-gated_channel_TM_sf"/>
</dbReference>
<dbReference type="GO" id="GO:0042391">
    <property type="term" value="P:regulation of membrane potential"/>
    <property type="evidence" value="ECO:0000318"/>
    <property type="project" value="GO_Central"/>
</dbReference>
<evidence type="ECO:0000313" key="10">
    <source>
        <dbReference type="Proteomes" id="UP000006906"/>
    </source>
</evidence>
<keyword evidence="4 6" id="KW-0472">Membrane</keyword>
<dbReference type="STRING" id="3055.A0A2K3CP75"/>
<gene>
    <name evidence="9" type="ORF">CHLRE_17g705050v5</name>
</gene>
<dbReference type="KEGG" id="cre:CHLRE_17g705050v5"/>
<evidence type="ECO:0000259" key="8">
    <source>
        <dbReference type="Pfam" id="PF02932"/>
    </source>
</evidence>
<dbReference type="GO" id="GO:0005886">
    <property type="term" value="C:plasma membrane"/>
    <property type="evidence" value="ECO:0000318"/>
    <property type="project" value="GO_Central"/>
</dbReference>
<feature type="transmembrane region" description="Helical" evidence="6">
    <location>
        <begin position="344"/>
        <end position="365"/>
    </location>
</feature>
<dbReference type="GO" id="GO:0004888">
    <property type="term" value="F:transmembrane signaling receptor activity"/>
    <property type="evidence" value="ECO:0007669"/>
    <property type="project" value="InterPro"/>
</dbReference>
<feature type="region of interest" description="Disordered" evidence="5">
    <location>
        <begin position="537"/>
        <end position="602"/>
    </location>
</feature>
<dbReference type="RefSeq" id="XP_042914437.1">
    <property type="nucleotide sequence ID" value="XM_043071978.1"/>
</dbReference>
<dbReference type="InParanoid" id="A0A2K3CP75"/>
<evidence type="ECO:0000259" key="7">
    <source>
        <dbReference type="Pfam" id="PF02931"/>
    </source>
</evidence>
<evidence type="ECO:0000256" key="4">
    <source>
        <dbReference type="ARBA" id="ARBA00023136"/>
    </source>
</evidence>
<evidence type="ECO:0000313" key="9">
    <source>
        <dbReference type="EMBL" id="PNW70082.1"/>
    </source>
</evidence>
<feature type="compositionally biased region" description="Polar residues" evidence="5">
    <location>
        <begin position="571"/>
        <end position="594"/>
    </location>
</feature>
<dbReference type="InterPro" id="IPR006202">
    <property type="entry name" value="Neur_chan_lig-bd"/>
</dbReference>
<evidence type="ECO:0000256" key="3">
    <source>
        <dbReference type="ARBA" id="ARBA00022989"/>
    </source>
</evidence>
<dbReference type="GO" id="GO:0005230">
    <property type="term" value="F:extracellular ligand-gated monoatomic ion channel activity"/>
    <property type="evidence" value="ECO:0007669"/>
    <property type="project" value="InterPro"/>
</dbReference>
<dbReference type="SUPFAM" id="SSF90112">
    <property type="entry name" value="Neurotransmitter-gated ion-channel transmembrane pore"/>
    <property type="match status" value="1"/>
</dbReference>
<dbReference type="InterPro" id="IPR038050">
    <property type="entry name" value="Neuro_actylchol_rec"/>
</dbReference>
<dbReference type="Gramene" id="PNW70082">
    <property type="protein sequence ID" value="PNW70082"/>
    <property type="gene ID" value="CHLRE_17g705050v5"/>
</dbReference>
<dbReference type="OrthoDB" id="2016799at2759"/>
<dbReference type="GO" id="GO:0007268">
    <property type="term" value="P:chemical synaptic transmission"/>
    <property type="evidence" value="ECO:0000318"/>
    <property type="project" value="GO_Central"/>
</dbReference>
<comment type="subcellular location">
    <subcellularLocation>
        <location evidence="1">Membrane</location>
        <topology evidence="1">Multi-pass membrane protein</topology>
    </subcellularLocation>
</comment>
<organism evidence="9 10">
    <name type="scientific">Chlamydomonas reinhardtii</name>
    <name type="common">Chlamydomonas smithii</name>
    <dbReference type="NCBI Taxonomy" id="3055"/>
    <lineage>
        <taxon>Eukaryota</taxon>
        <taxon>Viridiplantae</taxon>
        <taxon>Chlorophyta</taxon>
        <taxon>core chlorophytes</taxon>
        <taxon>Chlorophyceae</taxon>
        <taxon>CS clade</taxon>
        <taxon>Chlamydomonadales</taxon>
        <taxon>Chlamydomonadaceae</taxon>
        <taxon>Chlamydomonas</taxon>
    </lineage>
</organism>
<dbReference type="GO" id="GO:0045202">
    <property type="term" value="C:synapse"/>
    <property type="evidence" value="ECO:0000318"/>
    <property type="project" value="GO_Central"/>
</dbReference>
<dbReference type="Pfam" id="PF02932">
    <property type="entry name" value="Neur_chan_memb"/>
    <property type="match status" value="1"/>
</dbReference>
<dbReference type="Proteomes" id="UP000006906">
    <property type="component" value="Chromosome 17"/>
</dbReference>
<proteinExistence type="predicted"/>
<keyword evidence="3 6" id="KW-1133">Transmembrane helix</keyword>
<dbReference type="Gene3D" id="1.20.58.390">
    <property type="entry name" value="Neurotransmitter-gated ion-channel transmembrane domain"/>
    <property type="match status" value="1"/>
</dbReference>
<feature type="transmembrane region" description="Helical" evidence="6">
    <location>
        <begin position="377"/>
        <end position="396"/>
    </location>
</feature>
<reference evidence="9 10" key="1">
    <citation type="journal article" date="2007" name="Science">
        <title>The Chlamydomonas genome reveals the evolution of key animal and plant functions.</title>
        <authorList>
            <person name="Merchant S.S."/>
            <person name="Prochnik S.E."/>
            <person name="Vallon O."/>
            <person name="Harris E.H."/>
            <person name="Karpowicz S.J."/>
            <person name="Witman G.B."/>
            <person name="Terry A."/>
            <person name="Salamov A."/>
            <person name="Fritz-Laylin L.K."/>
            <person name="Marechal-Drouard L."/>
            <person name="Marshall W.F."/>
            <person name="Qu L.H."/>
            <person name="Nelson D.R."/>
            <person name="Sanderfoot A.A."/>
            <person name="Spalding M.H."/>
            <person name="Kapitonov V.V."/>
            <person name="Ren Q."/>
            <person name="Ferris P."/>
            <person name="Lindquist E."/>
            <person name="Shapiro H."/>
            <person name="Lucas S.M."/>
            <person name="Grimwood J."/>
            <person name="Schmutz J."/>
            <person name="Cardol P."/>
            <person name="Cerutti H."/>
            <person name="Chanfreau G."/>
            <person name="Chen C.L."/>
            <person name="Cognat V."/>
            <person name="Croft M.T."/>
            <person name="Dent R."/>
            <person name="Dutcher S."/>
            <person name="Fernandez E."/>
            <person name="Fukuzawa H."/>
            <person name="Gonzalez-Ballester D."/>
            <person name="Gonzalez-Halphen D."/>
            <person name="Hallmann A."/>
            <person name="Hanikenne M."/>
            <person name="Hippler M."/>
            <person name="Inwood W."/>
            <person name="Jabbari K."/>
            <person name="Kalanon M."/>
            <person name="Kuras R."/>
            <person name="Lefebvre P.A."/>
            <person name="Lemaire S.D."/>
            <person name="Lobanov A.V."/>
            <person name="Lohr M."/>
            <person name="Manuell A."/>
            <person name="Meier I."/>
            <person name="Mets L."/>
            <person name="Mittag M."/>
            <person name="Mittelmeier T."/>
            <person name="Moroney J.V."/>
            <person name="Moseley J."/>
            <person name="Napoli C."/>
            <person name="Nedelcu A.M."/>
            <person name="Niyogi K."/>
            <person name="Novoselov S.V."/>
            <person name="Paulsen I.T."/>
            <person name="Pazour G."/>
            <person name="Purton S."/>
            <person name="Ral J.P."/>
            <person name="Riano-Pachon D.M."/>
            <person name="Riekhof W."/>
            <person name="Rymarquis L."/>
            <person name="Schroda M."/>
            <person name="Stern D."/>
            <person name="Umen J."/>
            <person name="Willows R."/>
            <person name="Wilson N."/>
            <person name="Zimmer S.L."/>
            <person name="Allmer J."/>
            <person name="Balk J."/>
            <person name="Bisova K."/>
            <person name="Chen C.J."/>
            <person name="Elias M."/>
            <person name="Gendler K."/>
            <person name="Hauser C."/>
            <person name="Lamb M.R."/>
            <person name="Ledford H."/>
            <person name="Long J.C."/>
            <person name="Minagawa J."/>
            <person name="Page M.D."/>
            <person name="Pan J."/>
            <person name="Pootakham W."/>
            <person name="Roje S."/>
            <person name="Rose A."/>
            <person name="Stahlberg E."/>
            <person name="Terauchi A.M."/>
            <person name="Yang P."/>
            <person name="Ball S."/>
            <person name="Bowler C."/>
            <person name="Dieckmann C.L."/>
            <person name="Gladyshev V.N."/>
            <person name="Green P."/>
            <person name="Jorgensen R."/>
            <person name="Mayfield S."/>
            <person name="Mueller-Roeber B."/>
            <person name="Rajamani S."/>
            <person name="Sayre R.T."/>
            <person name="Brokstein P."/>
            <person name="Dubchak I."/>
            <person name="Goodstein D."/>
            <person name="Hornick L."/>
            <person name="Huang Y.W."/>
            <person name="Jhaveri J."/>
            <person name="Luo Y."/>
            <person name="Martinez D."/>
            <person name="Ngau W.C."/>
            <person name="Otillar B."/>
            <person name="Poliakov A."/>
            <person name="Porter A."/>
            <person name="Szajkowski L."/>
            <person name="Werner G."/>
            <person name="Zhou K."/>
            <person name="Grigoriev I.V."/>
            <person name="Rokhsar D.S."/>
            <person name="Grossman A.R."/>
        </authorList>
    </citation>
    <scope>NUCLEOTIDE SEQUENCE [LARGE SCALE GENOMIC DNA]</scope>
    <source>
        <strain evidence="10">CC-503</strain>
    </source>
</reference>
<evidence type="ECO:0000256" key="2">
    <source>
        <dbReference type="ARBA" id="ARBA00022692"/>
    </source>
</evidence>
<accession>A0A2K3CP75</accession>
<dbReference type="SUPFAM" id="SSF63712">
    <property type="entry name" value="Nicotinic receptor ligand binding domain-like"/>
    <property type="match status" value="1"/>
</dbReference>
<dbReference type="InterPro" id="IPR006029">
    <property type="entry name" value="Neurotrans-gated_channel_TM"/>
</dbReference>
<sequence>MPTRHPTRAAHFGTGVGGRPGACRRLLPAPCILLLPFVVLLLLWPAAAQLPYPLQGSSLPTPAGPGGLAGPGGGKVDVNVTALLERVYAMGADSSTYSAMWWLVLTWRDPAAGAAVTQRTAQVLTGSDSCNKTCDYSGLATAGCCDTIWLPHIELLNIVTYDDSQLPRYRINANATSGTVTWSTRLVGTWYAPFDFRAYPFEHQHLLLEISIASYQALAAGLVWEHVAKLNNTAHTKGADLAGWYVNWGKGKVYDTRSCQKEVGTAEPSYALAPASGAPGAPPAPALYQSVTTGDRYLPPNPGRGTTSPDWCGTYAPHLYDEARALYGPVVLVADIMIKRVSSYYVLTNLIPVLLITLVAFVVFFMPQDALGDRMSVVLTMFLSLTAMQFVFDFPPANYINALQIVVLVSYVMISIACIESLIVNRIATVNRVVSNKRTCMRKYGNMLAKGGIARDAKFAGGGGKAHSAAIAGGGTGGGGGRTASRHLGGAIGGVLGGMRRAPSVRGGATDAPAGDVECGRVDSALEVQQQAAQQLANSPYANMTGRSPSRPGPSSRAGAATPTPPRGRLVTTSRSPLRTTSNGIQHANSSAAGSASEREDVFPEDPAVMTAPAPVITTEPTAAATVAAGAAFAGGAALAASPFASARNQRSFAAGSDAGGRGGGGGRDDDRRSEAGSTTVSSTTTGKGGLVSWWRRCAGACCGPRGRLLASLRAFGAAMVAWLVGVTRAPRQFYQQCKEDRAFAEFIAARIDKWACICCAVAYIVVISVMLWFEVEVGDHRLMLGDRPGNM</sequence>
<dbReference type="Gene3D" id="2.70.170.10">
    <property type="entry name" value="Neurotransmitter-gated ion-channel ligand-binding domain"/>
    <property type="match status" value="1"/>
</dbReference>
<feature type="compositionally biased region" description="Low complexity" evidence="5">
    <location>
        <begin position="676"/>
        <end position="686"/>
    </location>
</feature>
<feature type="domain" description="Neurotransmitter-gated ion-channel ligand-binding" evidence="7">
    <location>
        <begin position="74"/>
        <end position="242"/>
    </location>
</feature>
<dbReference type="GO" id="GO:1902495">
    <property type="term" value="C:transmembrane transporter complex"/>
    <property type="evidence" value="ECO:0000318"/>
    <property type="project" value="GO_Central"/>
</dbReference>
<protein>
    <submittedName>
        <fullName evidence="9">Uncharacterized protein</fullName>
    </submittedName>
</protein>
<dbReference type="GeneID" id="5717228"/>
<dbReference type="EMBL" id="CM008978">
    <property type="protein sequence ID" value="PNW70082.1"/>
    <property type="molecule type" value="Genomic_DNA"/>
</dbReference>
<feature type="region of interest" description="Disordered" evidence="5">
    <location>
        <begin position="652"/>
        <end position="687"/>
    </location>
</feature>
<dbReference type="Pfam" id="PF02931">
    <property type="entry name" value="Neur_chan_LBD"/>
    <property type="match status" value="1"/>
</dbReference>